<accession>A0A242K130</accession>
<dbReference type="Proteomes" id="UP000194933">
    <property type="component" value="Unassembled WGS sequence"/>
</dbReference>
<dbReference type="InterPro" id="IPR035093">
    <property type="entry name" value="RelE/ParE_toxin_dom_sf"/>
</dbReference>
<evidence type="ECO:0000256" key="1">
    <source>
        <dbReference type="ARBA" id="ARBA00022649"/>
    </source>
</evidence>
<reference evidence="2 3" key="1">
    <citation type="submission" date="2017-05" db="EMBL/GenBank/DDBJ databases">
        <title>The Genome Sequence of Enterococcus sp. 10A9_DIV0425.</title>
        <authorList>
            <consortium name="The Broad Institute Genomics Platform"/>
            <consortium name="The Broad Institute Genomic Center for Infectious Diseases"/>
            <person name="Earl A."/>
            <person name="Manson A."/>
            <person name="Schwartman J."/>
            <person name="Gilmore M."/>
            <person name="Abouelleil A."/>
            <person name="Cao P."/>
            <person name="Chapman S."/>
            <person name="Cusick C."/>
            <person name="Shea T."/>
            <person name="Young S."/>
            <person name="Neafsey D."/>
            <person name="Nusbaum C."/>
            <person name="Birren B."/>
        </authorList>
    </citation>
    <scope>NUCLEOTIDE SEQUENCE [LARGE SCALE GENOMIC DNA]</scope>
    <source>
        <strain evidence="2 3">10A9_DIV0425</strain>
    </source>
</reference>
<sequence length="105" mass="12369">MEEYNLVYSKSFQQSLSNLIDEWENELALSPASIKRFVGAIQKALELTKTFPKMYEEVSKIYGMDTPTYRIVIGKSYALFYRIDHEKKEILVGRIFQSKQMKLDF</sequence>
<dbReference type="EMBL" id="NGMO01000002">
    <property type="protein sequence ID" value="OTP11367.1"/>
    <property type="molecule type" value="Genomic_DNA"/>
</dbReference>
<keyword evidence="3" id="KW-1185">Reference proteome</keyword>
<dbReference type="InterPro" id="IPR007712">
    <property type="entry name" value="RelE/ParE_toxin"/>
</dbReference>
<dbReference type="STRING" id="1987383.A5844_001502"/>
<gene>
    <name evidence="2" type="ORF">A5844_001502</name>
</gene>
<evidence type="ECO:0000313" key="3">
    <source>
        <dbReference type="Proteomes" id="UP000194933"/>
    </source>
</evidence>
<dbReference type="Gene3D" id="3.30.2310.20">
    <property type="entry name" value="RelE-like"/>
    <property type="match status" value="1"/>
</dbReference>
<protein>
    <recommendedName>
        <fullName evidence="4">Addiction module toxin RelE</fullName>
    </recommendedName>
</protein>
<organism evidence="2 3">
    <name type="scientific">Candidatus Enterococcus wittei</name>
    <dbReference type="NCBI Taxonomy" id="1987383"/>
    <lineage>
        <taxon>Bacteria</taxon>
        <taxon>Bacillati</taxon>
        <taxon>Bacillota</taxon>
        <taxon>Bacilli</taxon>
        <taxon>Lactobacillales</taxon>
        <taxon>Enterococcaceae</taxon>
        <taxon>Enterococcus</taxon>
    </lineage>
</organism>
<name>A0A242K130_9ENTE</name>
<dbReference type="RefSeq" id="WP_086284593.1">
    <property type="nucleotide sequence ID" value="NZ_NGMO01000002.1"/>
</dbReference>
<evidence type="ECO:0008006" key="4">
    <source>
        <dbReference type="Google" id="ProtNLM"/>
    </source>
</evidence>
<keyword evidence="1" id="KW-1277">Toxin-antitoxin system</keyword>
<dbReference type="Pfam" id="PF05016">
    <property type="entry name" value="ParE_toxin"/>
    <property type="match status" value="1"/>
</dbReference>
<proteinExistence type="predicted"/>
<comment type="caution">
    <text evidence="2">The sequence shown here is derived from an EMBL/GenBank/DDBJ whole genome shotgun (WGS) entry which is preliminary data.</text>
</comment>
<dbReference type="SUPFAM" id="SSF143011">
    <property type="entry name" value="RelE-like"/>
    <property type="match status" value="1"/>
</dbReference>
<dbReference type="AlphaFoldDB" id="A0A242K130"/>
<evidence type="ECO:0000313" key="2">
    <source>
        <dbReference type="EMBL" id="OTP11367.1"/>
    </source>
</evidence>